<dbReference type="GO" id="GO:0009052">
    <property type="term" value="P:pentose-phosphate shunt, non-oxidative branch"/>
    <property type="evidence" value="ECO:0007669"/>
    <property type="project" value="InterPro"/>
</dbReference>
<comment type="caution">
    <text evidence="4">The sequence shown here is derived from an EMBL/GenBank/DDBJ whole genome shotgun (WGS) entry which is preliminary data.</text>
</comment>
<evidence type="ECO:0000256" key="1">
    <source>
        <dbReference type="ARBA" id="ARBA00011959"/>
    </source>
</evidence>
<protein>
    <recommendedName>
        <fullName evidence="1">ribose-5-phosphate isomerase</fullName>
        <ecNumber evidence="1">5.3.1.6</ecNumber>
    </recommendedName>
    <alternativeName>
        <fullName evidence="3">Phosphoriboisomerase</fullName>
    </alternativeName>
</protein>
<dbReference type="EC" id="5.3.1.6" evidence="1"/>
<gene>
    <name evidence="4" type="ORF">GNE07_17625</name>
</gene>
<evidence type="ECO:0000313" key="5">
    <source>
        <dbReference type="Proteomes" id="UP000434223"/>
    </source>
</evidence>
<dbReference type="Proteomes" id="UP000434223">
    <property type="component" value="Unassembled WGS sequence"/>
</dbReference>
<dbReference type="PANTHER" id="PTHR11934:SF0">
    <property type="entry name" value="RIBOSE-5-PHOSPHATE ISOMERASE"/>
    <property type="match status" value="1"/>
</dbReference>
<sequence length="142" mass="15329">MATTGWNKEELMMPDTKDKQIKEQKKAAAVMAAGELRDGMVAGLGTGTTVYYLIQEIARLVKEGLTIHVLPTSEQTRSLASQLNLPLLSTDTAPAGDSSMDYREKSALLKSLTGVVETGLFPDFCEKLIIGGADGVRVLENR</sequence>
<dbReference type="SUPFAM" id="SSF100950">
    <property type="entry name" value="NagB/RpiA/CoA transferase-like"/>
    <property type="match status" value="1"/>
</dbReference>
<accession>A0AAW9WIR8</accession>
<keyword evidence="2" id="KW-0413">Isomerase</keyword>
<proteinExistence type="predicted"/>
<evidence type="ECO:0000313" key="4">
    <source>
        <dbReference type="EMBL" id="MUB64852.1"/>
    </source>
</evidence>
<dbReference type="GO" id="GO:0006014">
    <property type="term" value="P:D-ribose metabolic process"/>
    <property type="evidence" value="ECO:0007669"/>
    <property type="project" value="TreeGrafter"/>
</dbReference>
<organism evidence="4 5">
    <name type="scientific">Hungatella hathewayi</name>
    <dbReference type="NCBI Taxonomy" id="154046"/>
    <lineage>
        <taxon>Bacteria</taxon>
        <taxon>Bacillati</taxon>
        <taxon>Bacillota</taxon>
        <taxon>Clostridia</taxon>
        <taxon>Lachnospirales</taxon>
        <taxon>Lachnospiraceae</taxon>
        <taxon>Hungatella</taxon>
    </lineage>
</organism>
<evidence type="ECO:0000256" key="2">
    <source>
        <dbReference type="ARBA" id="ARBA00023235"/>
    </source>
</evidence>
<dbReference type="InterPro" id="IPR004788">
    <property type="entry name" value="Ribose5P_isomerase_type_A"/>
</dbReference>
<dbReference type="EMBL" id="WNME01000012">
    <property type="protein sequence ID" value="MUB64852.1"/>
    <property type="molecule type" value="Genomic_DNA"/>
</dbReference>
<dbReference type="PANTHER" id="PTHR11934">
    <property type="entry name" value="RIBOSE-5-PHOSPHATE ISOMERASE"/>
    <property type="match status" value="1"/>
</dbReference>
<dbReference type="Gene3D" id="3.40.50.1360">
    <property type="match status" value="1"/>
</dbReference>
<dbReference type="GO" id="GO:0005829">
    <property type="term" value="C:cytosol"/>
    <property type="evidence" value="ECO:0007669"/>
    <property type="project" value="TreeGrafter"/>
</dbReference>
<dbReference type="InterPro" id="IPR037171">
    <property type="entry name" value="NagB/RpiA_transferase-like"/>
</dbReference>
<evidence type="ECO:0000256" key="3">
    <source>
        <dbReference type="ARBA" id="ARBA00029734"/>
    </source>
</evidence>
<dbReference type="AlphaFoldDB" id="A0AAW9WIR8"/>
<name>A0AAW9WIR8_9FIRM</name>
<reference evidence="4 5" key="1">
    <citation type="submission" date="2019-09" db="EMBL/GenBank/DDBJ databases">
        <title>Draft genome sequencing of Hungatella hathewayi 123Y-2.</title>
        <authorList>
            <person name="Lv Q."/>
            <person name="Li S."/>
        </authorList>
    </citation>
    <scope>NUCLEOTIDE SEQUENCE [LARGE SCALE GENOMIC DNA]</scope>
    <source>
        <strain evidence="4 5">123Y-2</strain>
    </source>
</reference>
<dbReference type="GO" id="GO:0004751">
    <property type="term" value="F:ribose-5-phosphate isomerase activity"/>
    <property type="evidence" value="ECO:0007669"/>
    <property type="project" value="UniProtKB-EC"/>
</dbReference>